<evidence type="ECO:0000313" key="3">
    <source>
        <dbReference type="Proteomes" id="UP000294257"/>
    </source>
</evidence>
<dbReference type="EMBL" id="SGWQ01000004">
    <property type="protein sequence ID" value="RZS38860.1"/>
    <property type="molecule type" value="Genomic_DNA"/>
</dbReference>
<name>A0A4Q7KRZ6_9PSEU</name>
<reference evidence="2 3" key="1">
    <citation type="submission" date="2019-02" db="EMBL/GenBank/DDBJ databases">
        <title>Genomic Encyclopedia of Type Strains, Phase IV (KMG-IV): sequencing the most valuable type-strain genomes for metagenomic binning, comparative biology and taxonomic classification.</title>
        <authorList>
            <person name="Goeker M."/>
        </authorList>
    </citation>
    <scope>NUCLEOTIDE SEQUENCE [LARGE SCALE GENOMIC DNA]</scope>
    <source>
        <strain evidence="2 3">DSM 101727</strain>
    </source>
</reference>
<proteinExistence type="predicted"/>
<feature type="transmembrane region" description="Helical" evidence="1">
    <location>
        <begin position="124"/>
        <end position="145"/>
    </location>
</feature>
<keyword evidence="3" id="KW-1185">Reference proteome</keyword>
<evidence type="ECO:0000256" key="1">
    <source>
        <dbReference type="SAM" id="Phobius"/>
    </source>
</evidence>
<feature type="transmembrane region" description="Helical" evidence="1">
    <location>
        <begin position="150"/>
        <end position="173"/>
    </location>
</feature>
<accession>A0A4Q7KRZ6</accession>
<feature type="transmembrane region" description="Helical" evidence="1">
    <location>
        <begin position="193"/>
        <end position="218"/>
    </location>
</feature>
<gene>
    <name evidence="2" type="ORF">EV193_10471</name>
</gene>
<feature type="transmembrane region" description="Helical" evidence="1">
    <location>
        <begin position="253"/>
        <end position="269"/>
    </location>
</feature>
<evidence type="ECO:0000313" key="2">
    <source>
        <dbReference type="EMBL" id="RZS38860.1"/>
    </source>
</evidence>
<feature type="transmembrane region" description="Helical" evidence="1">
    <location>
        <begin position="44"/>
        <end position="64"/>
    </location>
</feature>
<feature type="transmembrane region" description="Helical" evidence="1">
    <location>
        <begin position="13"/>
        <end position="32"/>
    </location>
</feature>
<feature type="transmembrane region" description="Helical" evidence="1">
    <location>
        <begin position="70"/>
        <end position="90"/>
    </location>
</feature>
<keyword evidence="1" id="KW-0472">Membrane</keyword>
<keyword evidence="1" id="KW-1133">Transmembrane helix</keyword>
<dbReference type="AlphaFoldDB" id="A0A4Q7KRZ6"/>
<comment type="caution">
    <text evidence="2">The sequence shown here is derived from an EMBL/GenBank/DDBJ whole genome shotgun (WGS) entry which is preliminary data.</text>
</comment>
<organism evidence="2 3">
    <name type="scientific">Herbihabitans rhizosphaerae</name>
    <dbReference type="NCBI Taxonomy" id="1872711"/>
    <lineage>
        <taxon>Bacteria</taxon>
        <taxon>Bacillati</taxon>
        <taxon>Actinomycetota</taxon>
        <taxon>Actinomycetes</taxon>
        <taxon>Pseudonocardiales</taxon>
        <taxon>Pseudonocardiaceae</taxon>
        <taxon>Herbihabitans</taxon>
    </lineage>
</organism>
<dbReference type="Proteomes" id="UP000294257">
    <property type="component" value="Unassembled WGS sequence"/>
</dbReference>
<keyword evidence="1" id="KW-0812">Transmembrane</keyword>
<feature type="transmembrane region" description="Helical" evidence="1">
    <location>
        <begin position="230"/>
        <end position="247"/>
    </location>
</feature>
<feature type="transmembrane region" description="Helical" evidence="1">
    <location>
        <begin position="97"/>
        <end position="118"/>
    </location>
</feature>
<protein>
    <submittedName>
        <fullName evidence="2">APA family basic amino acid/polyamine antiporter</fullName>
    </submittedName>
</protein>
<sequence length="272" mass="26654">MIIAALPTAGAHAGWWLLAGIAIAACVAPLGRRSTVDTGRAAKPLAYLEILGLAAAGGAVAGTVGLYLVIPWWALASAAVIVVGLFAALASPDRLTVPLAAAVLIGLTVFVLTCVTITPEQPVVVSGGGSAAGALVAALACYPAFAVGRVLAAVVVGVTGAAVAAAALHQMGAARFGLSRAPLRDAVVAADAGALHGFLAVVVVLAAALTVTVLLKAVRATSAVVAPGDTPTMFAAVAMLMVCLAVPARTSVLVAGGLLVVHHLGVIAVRPR</sequence>